<dbReference type="AlphaFoldDB" id="A0AB35IP20"/>
<proteinExistence type="predicted"/>
<reference evidence="1" key="1">
    <citation type="submission" date="2023-01" db="EMBL/GenBank/DDBJ databases">
        <title>Human gut microbiome strain richness.</title>
        <authorList>
            <person name="Chen-Liaw A."/>
        </authorList>
    </citation>
    <scope>NUCLEOTIDE SEQUENCE</scope>
    <source>
        <strain evidence="1">1001217st2_G6_1001217B_191108</strain>
    </source>
</reference>
<protein>
    <recommendedName>
        <fullName evidence="3">Phage protein</fullName>
    </recommendedName>
</protein>
<sequence length="115" mass="13322">MSTWSIVLTAAVGYLVTNSRDSKKSRKKLEEKREQEKLDQTKRQIVMEEALCAMLHERIVRFCERLLIIGYVTADDLKELDYLYNPYRALGGNGTAERLYNKVQQLPLRVENGAE</sequence>
<gene>
    <name evidence="1" type="ORF">PM738_10865</name>
</gene>
<comment type="caution">
    <text evidence="1">The sequence shown here is derived from an EMBL/GenBank/DDBJ whole genome shotgun (WGS) entry which is preliminary data.</text>
</comment>
<accession>A0AB35IP20</accession>
<dbReference type="EMBL" id="JAQLKE010000016">
    <property type="protein sequence ID" value="MDB7084304.1"/>
    <property type="molecule type" value="Genomic_DNA"/>
</dbReference>
<dbReference type="RefSeq" id="WP_224209101.1">
    <property type="nucleotide sequence ID" value="NZ_CP083622.1"/>
</dbReference>
<name>A0AB35IP20_9FIRM</name>
<evidence type="ECO:0008006" key="3">
    <source>
        <dbReference type="Google" id="ProtNLM"/>
    </source>
</evidence>
<evidence type="ECO:0000313" key="2">
    <source>
        <dbReference type="Proteomes" id="UP001211987"/>
    </source>
</evidence>
<dbReference type="Proteomes" id="UP001211987">
    <property type="component" value="Unassembled WGS sequence"/>
</dbReference>
<evidence type="ECO:0000313" key="1">
    <source>
        <dbReference type="EMBL" id="MDB7084304.1"/>
    </source>
</evidence>
<organism evidence="1 2">
    <name type="scientific">Thomasclavelia ramosa</name>
    <dbReference type="NCBI Taxonomy" id="1547"/>
    <lineage>
        <taxon>Bacteria</taxon>
        <taxon>Bacillati</taxon>
        <taxon>Bacillota</taxon>
        <taxon>Erysipelotrichia</taxon>
        <taxon>Erysipelotrichales</taxon>
        <taxon>Coprobacillaceae</taxon>
        <taxon>Thomasclavelia</taxon>
    </lineage>
</organism>